<evidence type="ECO:0000313" key="1">
    <source>
        <dbReference type="EMBL" id="GIY81803.1"/>
    </source>
</evidence>
<sequence>MIVFSVITYLYTSKCPGEKTRLRTTDPPEDDDPRLECGNENIGVKGSLKRVDEMKDAYTQPDRRLDIYCLLCYIGYPSSPSLAINLWGKIPRIGSTLHPWIVVFWWIGRTKNSIEPTSKPYYQAANLVPGETFKQNIRYQVDVVTGGLKGVCPIAAYAQLHFRLLSASSGGSLTRPIPLYLFDALMDE</sequence>
<gene>
    <name evidence="1" type="ORF">CDAR_512361</name>
</gene>
<evidence type="ECO:0000313" key="2">
    <source>
        <dbReference type="Proteomes" id="UP001054837"/>
    </source>
</evidence>
<reference evidence="1 2" key="1">
    <citation type="submission" date="2021-06" db="EMBL/GenBank/DDBJ databases">
        <title>Caerostris darwini draft genome.</title>
        <authorList>
            <person name="Kono N."/>
            <person name="Arakawa K."/>
        </authorList>
    </citation>
    <scope>NUCLEOTIDE SEQUENCE [LARGE SCALE GENOMIC DNA]</scope>
</reference>
<accession>A0AAV4WHF1</accession>
<name>A0AAV4WHF1_9ARAC</name>
<protein>
    <submittedName>
        <fullName evidence="1">Uncharacterized protein</fullName>
    </submittedName>
</protein>
<dbReference type="Proteomes" id="UP001054837">
    <property type="component" value="Unassembled WGS sequence"/>
</dbReference>
<keyword evidence="2" id="KW-1185">Reference proteome</keyword>
<proteinExistence type="predicted"/>
<comment type="caution">
    <text evidence="1">The sequence shown here is derived from an EMBL/GenBank/DDBJ whole genome shotgun (WGS) entry which is preliminary data.</text>
</comment>
<organism evidence="1 2">
    <name type="scientific">Caerostris darwini</name>
    <dbReference type="NCBI Taxonomy" id="1538125"/>
    <lineage>
        <taxon>Eukaryota</taxon>
        <taxon>Metazoa</taxon>
        <taxon>Ecdysozoa</taxon>
        <taxon>Arthropoda</taxon>
        <taxon>Chelicerata</taxon>
        <taxon>Arachnida</taxon>
        <taxon>Araneae</taxon>
        <taxon>Araneomorphae</taxon>
        <taxon>Entelegynae</taxon>
        <taxon>Araneoidea</taxon>
        <taxon>Araneidae</taxon>
        <taxon>Caerostris</taxon>
    </lineage>
</organism>
<dbReference type="AlphaFoldDB" id="A0AAV4WHF1"/>
<dbReference type="EMBL" id="BPLQ01014668">
    <property type="protein sequence ID" value="GIY81803.1"/>
    <property type="molecule type" value="Genomic_DNA"/>
</dbReference>